<name>A0ABV6KLU9_9BACI</name>
<dbReference type="SUPFAM" id="SSF54106">
    <property type="entry name" value="LysM domain"/>
    <property type="match status" value="1"/>
</dbReference>
<accession>A0ABV6KLU9</accession>
<gene>
    <name evidence="3" type="primary">spoVID</name>
    <name evidence="3" type="ORF">ACFFHF_03050</name>
</gene>
<comment type="caution">
    <text evidence="3">The sequence shown here is derived from an EMBL/GenBank/DDBJ whole genome shotgun (WGS) entry which is preliminary data.</text>
</comment>
<evidence type="ECO:0000313" key="3">
    <source>
        <dbReference type="EMBL" id="MFC0474274.1"/>
    </source>
</evidence>
<organism evidence="3 4">
    <name type="scientific">Robertmurraya beringensis</name>
    <dbReference type="NCBI Taxonomy" id="641660"/>
    <lineage>
        <taxon>Bacteria</taxon>
        <taxon>Bacillati</taxon>
        <taxon>Bacillota</taxon>
        <taxon>Bacilli</taxon>
        <taxon>Bacillales</taxon>
        <taxon>Bacillaceae</taxon>
        <taxon>Robertmurraya</taxon>
    </lineage>
</organism>
<dbReference type="NCBIfam" id="TIGR02907">
    <property type="entry name" value="spore_VI_D"/>
    <property type="match status" value="1"/>
</dbReference>
<evidence type="ECO:0000313" key="4">
    <source>
        <dbReference type="Proteomes" id="UP001589738"/>
    </source>
</evidence>
<dbReference type="InterPro" id="IPR018392">
    <property type="entry name" value="LysM"/>
</dbReference>
<dbReference type="Proteomes" id="UP001589738">
    <property type="component" value="Unassembled WGS sequence"/>
</dbReference>
<dbReference type="RefSeq" id="WP_377057585.1">
    <property type="nucleotide sequence ID" value="NZ_JBHLUU010000015.1"/>
</dbReference>
<evidence type="ECO:0000256" key="1">
    <source>
        <dbReference type="SAM" id="MobiDB-lite"/>
    </source>
</evidence>
<dbReference type="Gene3D" id="3.10.350.10">
    <property type="entry name" value="LysM domain"/>
    <property type="match status" value="1"/>
</dbReference>
<dbReference type="InterPro" id="IPR048862">
    <property type="entry name" value="SPOCS_spoVID_N"/>
</dbReference>
<evidence type="ECO:0000259" key="2">
    <source>
        <dbReference type="PROSITE" id="PS51782"/>
    </source>
</evidence>
<dbReference type="PROSITE" id="PS51782">
    <property type="entry name" value="LYSM"/>
    <property type="match status" value="1"/>
</dbReference>
<dbReference type="InterPro" id="IPR014256">
    <property type="entry name" value="Spore_VI_D"/>
</dbReference>
<dbReference type="Pfam" id="PF01476">
    <property type="entry name" value="LysM"/>
    <property type="match status" value="1"/>
</dbReference>
<dbReference type="SMART" id="SM00257">
    <property type="entry name" value="LysM"/>
    <property type="match status" value="1"/>
</dbReference>
<dbReference type="InterPro" id="IPR036779">
    <property type="entry name" value="LysM_dom_sf"/>
</dbReference>
<protein>
    <submittedName>
        <fullName evidence="3">Stage VI sporulation protein D</fullName>
    </submittedName>
</protein>
<dbReference type="Pfam" id="PF20918">
    <property type="entry name" value="SPOCS_spoVID-N"/>
    <property type="match status" value="1"/>
</dbReference>
<sequence length="606" mass="69616">MSQGNESCLRFSLEESVWFQKGQEVEELVSISLAPNITIHENEQYVTIQGALELTGEYQRYNDGSSEEEDLFTAPKFVHHVEEREEGLYEFSHRFPVDITIPNNRIQSINDIYVEVESFDYLFQERSCMKLTADLTITGLYGDQQHKPAHEETEVEEFQLEVANREATVDEIEDHIEWSHEQRTEEQEEPIILDHEYEPFAVEARKSADDTEEKVVSINKSTELFEAPQLPVAEVELQPVPEAEIQPQVETQPEVEEFQLEVANREATVDEIEDHIEWSHEQRTEEQEEPIILDHEYEPFAVEARKSADDTEEKVVSINKSTELFEAPQLPVNEAKEPEITFSAARSEAPQQVVEEVVEEAPEVELQPVPEAELQPQVETQPEVEEFQLEVANREATVDEIEDHIEWSHEHRTEEQEEPIILDHEYEPFAVEARKSADDTEEKVVSINKSTELFEAPQLPVNEAKEPEITFSAARSEAPQEVVEEVVEEAPEVELQPVPEAEIQPQVETQPEVEEESSSSPPQPKVKKKKSSKKGMSLTEFFARKEETEDLTKLRVAIVQSGETIEQLASRYEVPVQQLLKVNHLELNQDIYEGQVLYIPIPIAHK</sequence>
<feature type="domain" description="LysM" evidence="2">
    <location>
        <begin position="555"/>
        <end position="599"/>
    </location>
</feature>
<reference evidence="3 4" key="1">
    <citation type="submission" date="2024-09" db="EMBL/GenBank/DDBJ databases">
        <authorList>
            <person name="Sun Q."/>
            <person name="Mori K."/>
        </authorList>
    </citation>
    <scope>NUCLEOTIDE SEQUENCE [LARGE SCALE GENOMIC DNA]</scope>
    <source>
        <strain evidence="3 4">CGMCC 1.9126</strain>
    </source>
</reference>
<keyword evidence="4" id="KW-1185">Reference proteome</keyword>
<dbReference type="EMBL" id="JBHLUU010000015">
    <property type="protein sequence ID" value="MFC0474274.1"/>
    <property type="molecule type" value="Genomic_DNA"/>
</dbReference>
<dbReference type="CDD" id="cd00118">
    <property type="entry name" value="LysM"/>
    <property type="match status" value="1"/>
</dbReference>
<feature type="compositionally biased region" description="Low complexity" evidence="1">
    <location>
        <begin position="493"/>
        <end position="510"/>
    </location>
</feature>
<proteinExistence type="predicted"/>
<feature type="region of interest" description="Disordered" evidence="1">
    <location>
        <begin position="488"/>
        <end position="538"/>
    </location>
</feature>